<dbReference type="EMBL" id="JACHEC010000003">
    <property type="protein sequence ID" value="MBB6402445.1"/>
    <property type="molecule type" value="Genomic_DNA"/>
</dbReference>
<dbReference type="Proteomes" id="UP000522365">
    <property type="component" value="Unassembled WGS sequence"/>
</dbReference>
<evidence type="ECO:0000313" key="1">
    <source>
        <dbReference type="EMBL" id="AVB75905.1"/>
    </source>
</evidence>
<dbReference type="InterPro" id="IPR024254">
    <property type="entry name" value="MJ0366-like"/>
</dbReference>
<evidence type="ECO:0000313" key="6">
    <source>
        <dbReference type="EMBL" id="MBB6402445.1"/>
    </source>
</evidence>
<evidence type="ECO:0000313" key="5">
    <source>
        <dbReference type="EMBL" id="MBA2868848.1"/>
    </source>
</evidence>
<evidence type="ECO:0000313" key="14">
    <source>
        <dbReference type="Proteomes" id="UP000590564"/>
    </source>
</evidence>
<evidence type="ECO:0000313" key="2">
    <source>
        <dbReference type="EMBL" id="MBA2840941.1"/>
    </source>
</evidence>
<evidence type="ECO:0000313" key="3">
    <source>
        <dbReference type="EMBL" id="MBA2853498.1"/>
    </source>
</evidence>
<dbReference type="Proteomes" id="UP000558015">
    <property type="component" value="Unassembled WGS sequence"/>
</dbReference>
<dbReference type="EMBL" id="CP026606">
    <property type="protein sequence ID" value="AVB75905.1"/>
    <property type="molecule type" value="Genomic_DNA"/>
</dbReference>
<dbReference type="Proteomes" id="UP000590564">
    <property type="component" value="Unassembled WGS sequence"/>
</dbReference>
<evidence type="ECO:0000313" key="8">
    <source>
        <dbReference type="Proteomes" id="UP000239462"/>
    </source>
</evidence>
<evidence type="ECO:0000313" key="4">
    <source>
        <dbReference type="EMBL" id="MBA2858642.1"/>
    </source>
</evidence>
<reference evidence="9 11" key="3">
    <citation type="submission" date="2020-07" db="EMBL/GenBank/DDBJ databases">
        <title>Genomic Encyclopedia of Type Strains, Phase IV (KMG-V): Genome sequencing to study the core and pangenomes of soil and plant-associated prokaryotes.</title>
        <authorList>
            <person name="Whitman W."/>
        </authorList>
    </citation>
    <scope>NUCLEOTIDE SEQUENCE [LARGE SCALE GENOMIC DNA]</scope>
    <source>
        <strain evidence="2 12">A4</strain>
        <strain evidence="6 10">C11</strain>
        <strain evidence="4 11">C12</strain>
        <strain evidence="5 13">C14</strain>
        <strain evidence="7 14">D1</strain>
        <strain evidence="3 9">S1</strain>
    </source>
</reference>
<dbReference type="EMBL" id="JACHED010000002">
    <property type="protein sequence ID" value="MBB6497305.1"/>
    <property type="molecule type" value="Genomic_DNA"/>
</dbReference>
<dbReference type="Proteomes" id="UP000536195">
    <property type="component" value="Unassembled WGS sequence"/>
</dbReference>
<dbReference type="GeneID" id="36101582"/>
<gene>
    <name evidence="2" type="ORF">HNP87_001473</name>
    <name evidence="3" type="ORF">HNP89_001474</name>
    <name evidence="6" type="ORF">HNP92_001767</name>
    <name evidence="4" type="ORF">HNP93_001343</name>
    <name evidence="5" type="ORF">HNP95_001027</name>
    <name evidence="7" type="ORF">HNP96_001346</name>
    <name evidence="1" type="ORF">MMJJ_04880</name>
</gene>
<protein>
    <submittedName>
        <fullName evidence="1">Uncharacterized protein</fullName>
    </submittedName>
</protein>
<organism evidence="1 8">
    <name type="scientific">Methanococcus maripaludis</name>
    <name type="common">Methanococcus deltae</name>
    <dbReference type="NCBI Taxonomy" id="39152"/>
    <lineage>
        <taxon>Archaea</taxon>
        <taxon>Methanobacteriati</taxon>
        <taxon>Methanobacteriota</taxon>
        <taxon>Methanomada group</taxon>
        <taxon>Methanococci</taxon>
        <taxon>Methanococcales</taxon>
        <taxon>Methanococcaceae</taxon>
        <taxon>Methanococcus</taxon>
    </lineage>
</organism>
<dbReference type="EMBL" id="JACDUK010000003">
    <property type="protein sequence ID" value="MBA2853498.1"/>
    <property type="molecule type" value="Genomic_DNA"/>
</dbReference>
<dbReference type="AlphaFoldDB" id="A0A2L1C973"/>
<dbReference type="Pfam" id="PF10802">
    <property type="entry name" value="DUF2540"/>
    <property type="match status" value="1"/>
</dbReference>
<name>A0A2L1C973_METMI</name>
<dbReference type="Proteomes" id="UP000239462">
    <property type="component" value="Chromosome"/>
</dbReference>
<sequence length="79" mass="9388">MKQHFTLIREMDARTLRYYFHKLENIENIDPEQLAEVVKAPKQHKRPLSLSKEEEKIIEKFGRATNLLVNYIIMTESTA</sequence>
<dbReference type="KEGG" id="mmad:MMJJ_04880"/>
<dbReference type="Proteomes" id="UP000563838">
    <property type="component" value="Unassembled WGS sequence"/>
</dbReference>
<dbReference type="Gene3D" id="3.30.70.3260">
    <property type="entry name" value="Uncharacterised protein PF10802, DUF2540"/>
    <property type="match status" value="1"/>
</dbReference>
<reference evidence="8" key="1">
    <citation type="journal article" date="2018" name="Genome Announc.">
        <title>Complete Genome Sequence of the Methanococcus maripaludis Type Strain JJ (DSM 2067), a Model for Selenoprotein Synthesis in Archaea.</title>
        <authorList>
            <person name="Poehlein A."/>
            <person name="Heym D."/>
            <person name="Quitzke V."/>
            <person name="Fersch J."/>
            <person name="Daniel R."/>
            <person name="Rother M."/>
        </authorList>
    </citation>
    <scope>NUCLEOTIDE SEQUENCE [LARGE SCALE GENOMIC DNA]</scope>
    <source>
        <strain evidence="8">DSM 2067</strain>
    </source>
</reference>
<evidence type="ECO:0000313" key="13">
    <source>
        <dbReference type="Proteomes" id="UP000571751"/>
    </source>
</evidence>
<reference evidence="1" key="2">
    <citation type="submission" date="2018-02" db="EMBL/GenBank/DDBJ databases">
        <title>Complete genome sequence of the Methanococcus maripaludis type strain JJ (DSM 2067), a model for selenoprotein synthesis in Archaea.</title>
        <authorList>
            <person name="Poehlein A."/>
            <person name="Heym D."/>
            <person name="Quitzke V."/>
            <person name="Fersch J."/>
            <person name="Daniel R."/>
            <person name="Rother M."/>
        </authorList>
    </citation>
    <scope>NUCLEOTIDE SEQUENCE [LARGE SCALE GENOMIC DNA]</scope>
    <source>
        <strain evidence="1">DSM 2067</strain>
    </source>
</reference>
<evidence type="ECO:0000313" key="11">
    <source>
        <dbReference type="Proteomes" id="UP000558015"/>
    </source>
</evidence>
<dbReference type="SUPFAM" id="SSF47598">
    <property type="entry name" value="Ribbon-helix-helix"/>
    <property type="match status" value="1"/>
</dbReference>
<dbReference type="GO" id="GO:0006355">
    <property type="term" value="P:regulation of DNA-templated transcription"/>
    <property type="evidence" value="ECO:0007669"/>
    <property type="project" value="InterPro"/>
</dbReference>
<evidence type="ECO:0000313" key="7">
    <source>
        <dbReference type="EMBL" id="MBB6497305.1"/>
    </source>
</evidence>
<evidence type="ECO:0000313" key="9">
    <source>
        <dbReference type="Proteomes" id="UP000522365"/>
    </source>
</evidence>
<evidence type="ECO:0000313" key="10">
    <source>
        <dbReference type="Proteomes" id="UP000536195"/>
    </source>
</evidence>
<dbReference type="InterPro" id="IPR010985">
    <property type="entry name" value="Ribbon_hlx_hlx"/>
</dbReference>
<dbReference type="RefSeq" id="WP_104837526.1">
    <property type="nucleotide sequence ID" value="NZ_CP026606.1"/>
</dbReference>
<accession>A0A2L1C973</accession>
<dbReference type="EMBL" id="JACDUI010000002">
    <property type="protein sequence ID" value="MBA2840941.1"/>
    <property type="molecule type" value="Genomic_DNA"/>
</dbReference>
<dbReference type="EMBL" id="JACDUN010000001">
    <property type="protein sequence ID" value="MBA2858642.1"/>
    <property type="molecule type" value="Genomic_DNA"/>
</dbReference>
<dbReference type="Proteomes" id="UP000571751">
    <property type="component" value="Unassembled WGS sequence"/>
</dbReference>
<dbReference type="EMBL" id="JACDUP010000002">
    <property type="protein sequence ID" value="MBA2868848.1"/>
    <property type="molecule type" value="Genomic_DNA"/>
</dbReference>
<evidence type="ECO:0000313" key="12">
    <source>
        <dbReference type="Proteomes" id="UP000563838"/>
    </source>
</evidence>
<proteinExistence type="predicted"/>